<dbReference type="InterPro" id="IPR015943">
    <property type="entry name" value="WD40/YVTN_repeat-like_dom_sf"/>
</dbReference>
<dbReference type="InterPro" id="IPR036322">
    <property type="entry name" value="WD40_repeat_dom_sf"/>
</dbReference>
<accession>A0A9C7PUJ0</accession>
<feature type="repeat" description="WD" evidence="3">
    <location>
        <begin position="345"/>
        <end position="387"/>
    </location>
</feature>
<dbReference type="AlphaFoldDB" id="A0A9C7PUJ0"/>
<comment type="caution">
    <text evidence="5">The sequence shown here is derived from an EMBL/GenBank/DDBJ whole genome shotgun (WGS) entry which is preliminary data.</text>
</comment>
<feature type="repeat" description="WD" evidence="3">
    <location>
        <begin position="203"/>
        <end position="245"/>
    </location>
</feature>
<dbReference type="Pfam" id="PF00400">
    <property type="entry name" value="WD40"/>
    <property type="match status" value="3"/>
</dbReference>
<dbReference type="PROSITE" id="PS50294">
    <property type="entry name" value="WD_REPEATS_REGION"/>
    <property type="match status" value="2"/>
</dbReference>
<keyword evidence="1 3" id="KW-0853">WD repeat</keyword>
<sequence length="470" mass="52647">MISALVWVPRGASQNKENEIEDFISNSCIIGEHEEVMQESESDSSSVSVDDVLAPELNSLTHQDTLQENYERDQEDEEEKEDLQYRETDAVVICGLTEDEVSSLVFYVVEDTEDGPHLYPHHDLVLSSFPLSLAWSDVSSFDRWRNCRSCVAVGSLIPQIEIYDANAIDELEPVAILGETRVSRRSSSSAKSRTKRRPKKVDSEYHTDSVLSLSWNRNEKQFLASGSADCTVRCWDITTCKSVRTWAHHEKEVQSVCWHEKEPTLLLSGSFDGTVSLLDTRVDQNIPNFCLSVSSDVEAVCWVPTSWGGDASFQFLTTLEDGTMQLFDSRMTSSESQLSVALWSCKAHAKAVSACTFSAHFKGLLVTGSLDESLRLWDCKDNRPQLVKEWSTTGVGAIFATQFCQDKEMSNWLALSGSKGKLELMDILTIGDTLVQHFPECSQLDSRLYRNNNRSFIGAYSDDESLSSSD</sequence>
<protein>
    <submittedName>
        <fullName evidence="5">Uncharacterized protein</fullName>
    </submittedName>
</protein>
<evidence type="ECO:0000313" key="6">
    <source>
        <dbReference type="Proteomes" id="UP001061958"/>
    </source>
</evidence>
<dbReference type="OrthoDB" id="270624at2759"/>
<reference evidence="5" key="2">
    <citation type="submission" date="2022-01" db="EMBL/GenBank/DDBJ databases">
        <authorList>
            <person name="Hirooka S."/>
            <person name="Miyagishima S.Y."/>
        </authorList>
    </citation>
    <scope>NUCLEOTIDE SEQUENCE</scope>
    <source>
        <strain evidence="5">NBRC 102759</strain>
    </source>
</reference>
<dbReference type="PANTHER" id="PTHR14091">
    <property type="entry name" value="PERIODIC TRYPTOPHAN PROTEIN 1"/>
    <property type="match status" value="1"/>
</dbReference>
<dbReference type="InterPro" id="IPR020472">
    <property type="entry name" value="WD40_PAC1"/>
</dbReference>
<name>A0A9C7PUJ0_9RHOD</name>
<dbReference type="GO" id="GO:0006364">
    <property type="term" value="P:rRNA processing"/>
    <property type="evidence" value="ECO:0007669"/>
    <property type="project" value="InterPro"/>
</dbReference>
<proteinExistence type="predicted"/>
<feature type="region of interest" description="Disordered" evidence="4">
    <location>
        <begin position="58"/>
        <end position="83"/>
    </location>
</feature>
<reference evidence="5" key="1">
    <citation type="journal article" date="2022" name="Proc. Natl. Acad. Sci. U.S.A.">
        <title>Life cycle and functional genomics of the unicellular red alga Galdieria for elucidating algal and plant evolution and industrial use.</title>
        <authorList>
            <person name="Hirooka S."/>
            <person name="Itabashi T."/>
            <person name="Ichinose T.M."/>
            <person name="Onuma R."/>
            <person name="Fujiwara T."/>
            <person name="Yamashita S."/>
            <person name="Jong L.W."/>
            <person name="Tomita R."/>
            <person name="Iwane A.H."/>
            <person name="Miyagishima S.Y."/>
        </authorList>
    </citation>
    <scope>NUCLEOTIDE SEQUENCE</scope>
    <source>
        <strain evidence="5">NBRC 102759</strain>
    </source>
</reference>
<keyword evidence="6" id="KW-1185">Reference proteome</keyword>
<dbReference type="Gene3D" id="2.130.10.10">
    <property type="entry name" value="YVTN repeat-like/Quinoprotein amine dehydrogenase"/>
    <property type="match status" value="2"/>
</dbReference>
<dbReference type="PRINTS" id="PR00320">
    <property type="entry name" value="GPROTEINBRPT"/>
</dbReference>
<dbReference type="SUPFAM" id="SSF50978">
    <property type="entry name" value="WD40 repeat-like"/>
    <property type="match status" value="1"/>
</dbReference>
<evidence type="ECO:0000313" key="5">
    <source>
        <dbReference type="EMBL" id="GJQ11133.1"/>
    </source>
</evidence>
<keyword evidence="2" id="KW-0677">Repeat</keyword>
<dbReference type="GO" id="GO:0005634">
    <property type="term" value="C:nucleus"/>
    <property type="evidence" value="ECO:0007669"/>
    <property type="project" value="TreeGrafter"/>
</dbReference>
<evidence type="ECO:0000256" key="2">
    <source>
        <dbReference type="ARBA" id="ARBA00022737"/>
    </source>
</evidence>
<evidence type="ECO:0000256" key="4">
    <source>
        <dbReference type="SAM" id="MobiDB-lite"/>
    </source>
</evidence>
<evidence type="ECO:0000256" key="1">
    <source>
        <dbReference type="ARBA" id="ARBA00022574"/>
    </source>
</evidence>
<dbReference type="SMART" id="SM00320">
    <property type="entry name" value="WD40"/>
    <property type="match status" value="4"/>
</dbReference>
<dbReference type="InterPro" id="IPR001680">
    <property type="entry name" value="WD40_rpt"/>
</dbReference>
<evidence type="ECO:0000256" key="3">
    <source>
        <dbReference type="PROSITE-ProRule" id="PRU00221"/>
    </source>
</evidence>
<dbReference type="Proteomes" id="UP001061958">
    <property type="component" value="Unassembled WGS sequence"/>
</dbReference>
<dbReference type="PROSITE" id="PS50082">
    <property type="entry name" value="WD_REPEATS_2"/>
    <property type="match status" value="2"/>
</dbReference>
<dbReference type="InterPro" id="IPR044285">
    <property type="entry name" value="PWP1"/>
</dbReference>
<dbReference type="PANTHER" id="PTHR14091:SF0">
    <property type="entry name" value="PERIODIC TRYPTOPHAN PROTEIN 1 HOMOLOG"/>
    <property type="match status" value="1"/>
</dbReference>
<dbReference type="EMBL" id="BQMJ01000021">
    <property type="protein sequence ID" value="GJQ11133.1"/>
    <property type="molecule type" value="Genomic_DNA"/>
</dbReference>
<organism evidence="5 6">
    <name type="scientific">Galdieria partita</name>
    <dbReference type="NCBI Taxonomy" id="83374"/>
    <lineage>
        <taxon>Eukaryota</taxon>
        <taxon>Rhodophyta</taxon>
        <taxon>Bangiophyceae</taxon>
        <taxon>Galdieriales</taxon>
        <taxon>Galdieriaceae</taxon>
        <taxon>Galdieria</taxon>
    </lineage>
</organism>
<gene>
    <name evidence="5" type="ORF">GpartN1_g2924.t1</name>
</gene>